<dbReference type="Proteomes" id="UP000248961">
    <property type="component" value="Unassembled WGS sequence"/>
</dbReference>
<keyword evidence="3" id="KW-1185">Reference proteome</keyword>
<sequence>MARTRHKIQIQQSPIDSATIPTPSLPHPYVPDSATPPPTLPTPSSTPTRSLQDDCGPGRRPQRLRNLGSIRSASRLILRGHAVTTGCLAITFGLSPSAERARAGWSSMSTCGSDHG</sequence>
<accession>A0A395ICF0</accession>
<protein>
    <submittedName>
        <fullName evidence="2">Uncharacterized protein</fullName>
    </submittedName>
</protein>
<dbReference type="AlphaFoldDB" id="A0A395ICF0"/>
<reference evidence="2 3" key="1">
    <citation type="submission" date="2018-02" db="EMBL/GenBank/DDBJ databases">
        <title>The genomes of Aspergillus section Nigri reveals drivers in fungal speciation.</title>
        <authorList>
            <consortium name="DOE Joint Genome Institute"/>
            <person name="Vesth T.C."/>
            <person name="Nybo J."/>
            <person name="Theobald S."/>
            <person name="Brandl J."/>
            <person name="Frisvad J.C."/>
            <person name="Nielsen K.F."/>
            <person name="Lyhne E.K."/>
            <person name="Kogle M.E."/>
            <person name="Kuo A."/>
            <person name="Riley R."/>
            <person name="Clum A."/>
            <person name="Nolan M."/>
            <person name="Lipzen A."/>
            <person name="Salamov A."/>
            <person name="Henrissat B."/>
            <person name="Wiebenga A."/>
            <person name="De vries R.P."/>
            <person name="Grigoriev I.V."/>
            <person name="Mortensen U.H."/>
            <person name="Andersen M.R."/>
            <person name="Baker S.E."/>
        </authorList>
    </citation>
    <scope>NUCLEOTIDE SEQUENCE [LARGE SCALE GENOMIC DNA]</scope>
    <source>
        <strain evidence="2 3">CBS 101889</strain>
    </source>
</reference>
<evidence type="ECO:0000256" key="1">
    <source>
        <dbReference type="SAM" id="MobiDB-lite"/>
    </source>
</evidence>
<proteinExistence type="predicted"/>
<evidence type="ECO:0000313" key="3">
    <source>
        <dbReference type="Proteomes" id="UP000248961"/>
    </source>
</evidence>
<evidence type="ECO:0000313" key="2">
    <source>
        <dbReference type="EMBL" id="RAL17479.1"/>
    </source>
</evidence>
<dbReference type="EMBL" id="KZ824267">
    <property type="protein sequence ID" value="RAL17479.1"/>
    <property type="molecule type" value="Genomic_DNA"/>
</dbReference>
<feature type="compositionally biased region" description="Pro residues" evidence="1">
    <location>
        <begin position="23"/>
        <end position="41"/>
    </location>
</feature>
<dbReference type="GeneID" id="37198689"/>
<gene>
    <name evidence="2" type="ORF">BO97DRAFT_402047</name>
</gene>
<dbReference type="RefSeq" id="XP_025556633.1">
    <property type="nucleotide sequence ID" value="XM_025694400.1"/>
</dbReference>
<name>A0A395ICF0_ASPHC</name>
<feature type="compositionally biased region" description="Polar residues" evidence="1">
    <location>
        <begin position="9"/>
        <end position="22"/>
    </location>
</feature>
<organism evidence="2 3">
    <name type="scientific">Aspergillus homomorphus (strain CBS 101889)</name>
    <dbReference type="NCBI Taxonomy" id="1450537"/>
    <lineage>
        <taxon>Eukaryota</taxon>
        <taxon>Fungi</taxon>
        <taxon>Dikarya</taxon>
        <taxon>Ascomycota</taxon>
        <taxon>Pezizomycotina</taxon>
        <taxon>Eurotiomycetes</taxon>
        <taxon>Eurotiomycetidae</taxon>
        <taxon>Eurotiales</taxon>
        <taxon>Aspergillaceae</taxon>
        <taxon>Aspergillus</taxon>
        <taxon>Aspergillus subgen. Circumdati</taxon>
    </lineage>
</organism>
<dbReference type="VEuPathDB" id="FungiDB:BO97DRAFT_402047"/>
<feature type="region of interest" description="Disordered" evidence="1">
    <location>
        <begin position="1"/>
        <end position="67"/>
    </location>
</feature>